<dbReference type="Pfam" id="PF08843">
    <property type="entry name" value="AbiEii"/>
    <property type="match status" value="1"/>
</dbReference>
<dbReference type="Proteomes" id="UP000176493">
    <property type="component" value="Unassembled WGS sequence"/>
</dbReference>
<organism evidence="1 2">
    <name type="scientific">Candidatus Taylorbacteria bacterium RIFCSPHIGHO2_02_49_25</name>
    <dbReference type="NCBI Taxonomy" id="1802305"/>
    <lineage>
        <taxon>Bacteria</taxon>
        <taxon>Candidatus Tayloriibacteriota</taxon>
    </lineage>
</organism>
<accession>A0A1G2MEX3</accession>
<sequence length="206" mass="23633">MHEEALTKESAALLPSFGWFDNFYLAGGTALALQIGHRLSVDFDFFSYEPLPKSLLGKVKRAFKERQLSVTYSAPEQLNLIIDGVKVTFFNYPYQTIYPLVPYKKIKLASVLEIALMKSFSIGKRLSYKDYIDWYFMLAEKQISLPEVIEGAKKKFDADFNDRLFLGQLVSMENIPFQKIDFLRNQISKETIEQTLGLAVKKFAEG</sequence>
<evidence type="ECO:0000313" key="2">
    <source>
        <dbReference type="Proteomes" id="UP000176493"/>
    </source>
</evidence>
<dbReference type="EMBL" id="MHRJ01000025">
    <property type="protein sequence ID" value="OHA22465.1"/>
    <property type="molecule type" value="Genomic_DNA"/>
</dbReference>
<proteinExistence type="predicted"/>
<name>A0A1G2MEX3_9BACT</name>
<evidence type="ECO:0000313" key="1">
    <source>
        <dbReference type="EMBL" id="OHA22465.1"/>
    </source>
</evidence>
<reference evidence="1 2" key="1">
    <citation type="journal article" date="2016" name="Nat. Commun.">
        <title>Thousands of microbial genomes shed light on interconnected biogeochemical processes in an aquifer system.</title>
        <authorList>
            <person name="Anantharaman K."/>
            <person name="Brown C.T."/>
            <person name="Hug L.A."/>
            <person name="Sharon I."/>
            <person name="Castelle C.J."/>
            <person name="Probst A.J."/>
            <person name="Thomas B.C."/>
            <person name="Singh A."/>
            <person name="Wilkins M.J."/>
            <person name="Karaoz U."/>
            <person name="Brodie E.L."/>
            <person name="Williams K.H."/>
            <person name="Hubbard S.S."/>
            <person name="Banfield J.F."/>
        </authorList>
    </citation>
    <scope>NUCLEOTIDE SEQUENCE [LARGE SCALE GENOMIC DNA]</scope>
</reference>
<protein>
    <recommendedName>
        <fullName evidence="3">Nucleotidyl transferase AbiEii/AbiGii toxin family protein</fullName>
    </recommendedName>
</protein>
<comment type="caution">
    <text evidence="1">The sequence shown here is derived from an EMBL/GenBank/DDBJ whole genome shotgun (WGS) entry which is preliminary data.</text>
</comment>
<dbReference type="InterPro" id="IPR014942">
    <property type="entry name" value="AbiEii"/>
</dbReference>
<dbReference type="AlphaFoldDB" id="A0A1G2MEX3"/>
<gene>
    <name evidence="1" type="ORF">A2W52_00555</name>
</gene>
<evidence type="ECO:0008006" key="3">
    <source>
        <dbReference type="Google" id="ProtNLM"/>
    </source>
</evidence>